<evidence type="ECO:0000256" key="1">
    <source>
        <dbReference type="ARBA" id="ARBA00004167"/>
    </source>
</evidence>
<evidence type="ECO:0000256" key="2">
    <source>
        <dbReference type="ARBA" id="ARBA00010617"/>
    </source>
</evidence>
<dbReference type="Gene3D" id="1.10.630.10">
    <property type="entry name" value="Cytochrome P450"/>
    <property type="match status" value="1"/>
</dbReference>
<feature type="region of interest" description="Disordered" evidence="9">
    <location>
        <begin position="1"/>
        <end position="63"/>
    </location>
</feature>
<dbReference type="InterPro" id="IPR002401">
    <property type="entry name" value="Cyt_P450_E_grp-I"/>
</dbReference>
<keyword evidence="7 8" id="KW-0408">Iron</keyword>
<dbReference type="PANTHER" id="PTHR47956:SF140">
    <property type="entry name" value="OS05G0424300 PROTEIN"/>
    <property type="match status" value="1"/>
</dbReference>
<protein>
    <recommendedName>
        <fullName evidence="10">Reverse transcriptase Ty1/copia-type domain-containing protein</fullName>
    </recommendedName>
</protein>
<dbReference type="PANTHER" id="PTHR47956">
    <property type="entry name" value="CYTOCHROME P450 71B11-RELATED"/>
    <property type="match status" value="1"/>
</dbReference>
<comment type="subcellular location">
    <subcellularLocation>
        <location evidence="1">Membrane</location>
        <topology evidence="1">Single-pass membrane protein</topology>
    </subcellularLocation>
</comment>
<comment type="cofactor">
    <cofactor evidence="7">
        <name>heme</name>
        <dbReference type="ChEBI" id="CHEBI:30413"/>
    </cofactor>
</comment>
<comment type="similarity">
    <text evidence="2 8">Belongs to the cytochrome P450 family.</text>
</comment>
<dbReference type="GO" id="GO:0016020">
    <property type="term" value="C:membrane"/>
    <property type="evidence" value="ECO:0007669"/>
    <property type="project" value="UniProtKB-SubCell"/>
</dbReference>
<dbReference type="PROSITE" id="PS00086">
    <property type="entry name" value="CYTOCHROME_P450"/>
    <property type="match status" value="1"/>
</dbReference>
<sequence length="594" mass="65747">MDERKADLQSDIQMPANFAGSKAPSPGYKGNQQQTYRPKSNFPSQPPNPPSGQYRGAPTNGGSSTRPICQICTKTRHVASCCFKRYDKNFLGAGNDGRNMEKQIAAFSVSTHHHGSTSSFPVDPSWYADTGATDHLTNELDKLQGNTAVLDLSYLMKIPRTYLRNTSITRRRPSICMGWCYTPMQPNLTRRPVMGSSRLPDLVFPAPRAWHSRLCSVLGGLGFKSSTADTSLFILRRPDITLYLLVYVDDIIVVSSSTAAIDRLIQQLRSSFALKDLGQFNYFLGIEVKFLNGGLLLTQRKYASKLLRRAGLLKCGPSPTPMISSEKLSAMDGTPLSADESTRYRSIVGGLQYLTMTRPDLSFSVNKDMFAAGTDTTYIALEWAMSELMKNPTTMRKLEHEVRSRSAGGIAKADMLGAATTPYLKAVVKETLRLHPPTPLLMPRECMQDATVMGYHVAKGTLVFVNAWAINRDPASWHVPDEFLPERFLESEVDFRGGHFQFIPFGAGRRICPGMQFGLATIELARAREPSAHIQLGAAGWHGARGARHVRHTRSDDAKAGGTPVNCQAVPVGETRVDRICRWVVQYKNIVEYS</sequence>
<keyword evidence="7 8" id="KW-0479">Metal-binding</keyword>
<evidence type="ECO:0000259" key="10">
    <source>
        <dbReference type="Pfam" id="PF07727"/>
    </source>
</evidence>
<dbReference type="GO" id="GO:0004497">
    <property type="term" value="F:monooxygenase activity"/>
    <property type="evidence" value="ECO:0007669"/>
    <property type="project" value="UniProtKB-KW"/>
</dbReference>
<evidence type="ECO:0000313" key="12">
    <source>
        <dbReference type="Proteomes" id="UP001231189"/>
    </source>
</evidence>
<dbReference type="SUPFAM" id="SSF48264">
    <property type="entry name" value="Cytochrome P450"/>
    <property type="match status" value="1"/>
</dbReference>
<keyword evidence="3" id="KW-0812">Transmembrane</keyword>
<keyword evidence="7 8" id="KW-0349">Heme</keyword>
<feature type="binding site" description="axial binding residue" evidence="7">
    <location>
        <position position="512"/>
    </location>
    <ligand>
        <name>heme</name>
        <dbReference type="ChEBI" id="CHEBI:30413"/>
    </ligand>
    <ligandPart>
        <name>Fe</name>
        <dbReference type="ChEBI" id="CHEBI:18248"/>
    </ligandPart>
</feature>
<dbReference type="InterPro" id="IPR001128">
    <property type="entry name" value="Cyt_P450"/>
</dbReference>
<dbReference type="SUPFAM" id="SSF56672">
    <property type="entry name" value="DNA/RNA polymerases"/>
    <property type="match status" value="1"/>
</dbReference>
<evidence type="ECO:0000256" key="9">
    <source>
        <dbReference type="SAM" id="MobiDB-lite"/>
    </source>
</evidence>
<dbReference type="AlphaFoldDB" id="A0AAD8VXX4"/>
<dbReference type="PRINTS" id="PR00463">
    <property type="entry name" value="EP450I"/>
</dbReference>
<dbReference type="InterPro" id="IPR017972">
    <property type="entry name" value="Cyt_P450_CS"/>
</dbReference>
<evidence type="ECO:0000256" key="4">
    <source>
        <dbReference type="ARBA" id="ARBA00022989"/>
    </source>
</evidence>
<reference evidence="11" key="1">
    <citation type="submission" date="2023-07" db="EMBL/GenBank/DDBJ databases">
        <title>A chromosome-level genome assembly of Lolium multiflorum.</title>
        <authorList>
            <person name="Chen Y."/>
            <person name="Copetti D."/>
            <person name="Kolliker R."/>
            <person name="Studer B."/>
        </authorList>
    </citation>
    <scope>NUCLEOTIDE SEQUENCE</scope>
    <source>
        <strain evidence="11">02402/16</strain>
        <tissue evidence="11">Leaf</tissue>
    </source>
</reference>
<evidence type="ECO:0000256" key="3">
    <source>
        <dbReference type="ARBA" id="ARBA00022692"/>
    </source>
</evidence>
<dbReference type="InterPro" id="IPR050193">
    <property type="entry name" value="Cytochrome_P450_71"/>
</dbReference>
<keyword evidence="12" id="KW-1185">Reference proteome</keyword>
<keyword evidence="5 8" id="KW-0560">Oxidoreductase</keyword>
<accession>A0AAD8VXX4</accession>
<dbReference type="PRINTS" id="PR00385">
    <property type="entry name" value="P450"/>
</dbReference>
<dbReference type="Proteomes" id="UP001231189">
    <property type="component" value="Unassembled WGS sequence"/>
</dbReference>
<keyword evidence="8" id="KW-0503">Monooxygenase</keyword>
<dbReference type="GO" id="GO:0016705">
    <property type="term" value="F:oxidoreductase activity, acting on paired donors, with incorporation or reduction of molecular oxygen"/>
    <property type="evidence" value="ECO:0007669"/>
    <property type="project" value="InterPro"/>
</dbReference>
<dbReference type="Pfam" id="PF07727">
    <property type="entry name" value="RVT_2"/>
    <property type="match status" value="1"/>
</dbReference>
<dbReference type="EMBL" id="JAUUTY010000005">
    <property type="protein sequence ID" value="KAK1627752.1"/>
    <property type="molecule type" value="Genomic_DNA"/>
</dbReference>
<keyword evidence="4" id="KW-1133">Transmembrane helix</keyword>
<evidence type="ECO:0000313" key="11">
    <source>
        <dbReference type="EMBL" id="KAK1627752.1"/>
    </source>
</evidence>
<gene>
    <name evidence="11" type="ORF">QYE76_002067</name>
</gene>
<comment type="caution">
    <text evidence="11">The sequence shown here is derived from an EMBL/GenBank/DDBJ whole genome shotgun (WGS) entry which is preliminary data.</text>
</comment>
<dbReference type="Pfam" id="PF00067">
    <property type="entry name" value="p450"/>
    <property type="match status" value="1"/>
</dbReference>
<keyword evidence="6" id="KW-0472">Membrane</keyword>
<evidence type="ECO:0000256" key="5">
    <source>
        <dbReference type="ARBA" id="ARBA00023002"/>
    </source>
</evidence>
<proteinExistence type="inferred from homology"/>
<organism evidence="11 12">
    <name type="scientific">Lolium multiflorum</name>
    <name type="common">Italian ryegrass</name>
    <name type="synonym">Lolium perenne subsp. multiflorum</name>
    <dbReference type="NCBI Taxonomy" id="4521"/>
    <lineage>
        <taxon>Eukaryota</taxon>
        <taxon>Viridiplantae</taxon>
        <taxon>Streptophyta</taxon>
        <taxon>Embryophyta</taxon>
        <taxon>Tracheophyta</taxon>
        <taxon>Spermatophyta</taxon>
        <taxon>Magnoliopsida</taxon>
        <taxon>Liliopsida</taxon>
        <taxon>Poales</taxon>
        <taxon>Poaceae</taxon>
        <taxon>BOP clade</taxon>
        <taxon>Pooideae</taxon>
        <taxon>Poodae</taxon>
        <taxon>Poeae</taxon>
        <taxon>Poeae Chloroplast Group 2 (Poeae type)</taxon>
        <taxon>Loliodinae</taxon>
        <taxon>Loliinae</taxon>
        <taxon>Lolium</taxon>
    </lineage>
</organism>
<dbReference type="InterPro" id="IPR036396">
    <property type="entry name" value="Cyt_P450_sf"/>
</dbReference>
<evidence type="ECO:0000256" key="6">
    <source>
        <dbReference type="ARBA" id="ARBA00023136"/>
    </source>
</evidence>
<dbReference type="InterPro" id="IPR043502">
    <property type="entry name" value="DNA/RNA_pol_sf"/>
</dbReference>
<name>A0AAD8VXX4_LOLMU</name>
<evidence type="ECO:0000256" key="7">
    <source>
        <dbReference type="PIRSR" id="PIRSR602401-1"/>
    </source>
</evidence>
<feature type="domain" description="Reverse transcriptase Ty1/copia-type" evidence="10">
    <location>
        <begin position="206"/>
        <end position="323"/>
    </location>
</feature>
<dbReference type="InterPro" id="IPR013103">
    <property type="entry name" value="RVT_2"/>
</dbReference>
<dbReference type="GO" id="GO:0020037">
    <property type="term" value="F:heme binding"/>
    <property type="evidence" value="ECO:0007669"/>
    <property type="project" value="InterPro"/>
</dbReference>
<evidence type="ECO:0000256" key="8">
    <source>
        <dbReference type="RuleBase" id="RU000461"/>
    </source>
</evidence>
<dbReference type="GO" id="GO:0005506">
    <property type="term" value="F:iron ion binding"/>
    <property type="evidence" value="ECO:0007669"/>
    <property type="project" value="InterPro"/>
</dbReference>